<comment type="caution">
    <text evidence="2">The sequence shown here is derived from an EMBL/GenBank/DDBJ whole genome shotgun (WGS) entry which is preliminary data.</text>
</comment>
<evidence type="ECO:0000256" key="1">
    <source>
        <dbReference type="SAM" id="MobiDB-lite"/>
    </source>
</evidence>
<dbReference type="AlphaFoldDB" id="A0A9W8TEY5"/>
<sequence length="126" mass="13312">MLIVCGRRRRQRQVSAVTSTPSGGPPQPQWGMKPMFGGPWGRSNAGTSTPNHQVQQAAYNPEYPPQNAPLPPPAYGQDANYGGGNQAPQAAPKGQPNDNPYTPPPGPPPHAVTKGNEESFVGGFRS</sequence>
<proteinExistence type="predicted"/>
<feature type="compositionally biased region" description="Basic residues" evidence="1">
    <location>
        <begin position="1"/>
        <end position="12"/>
    </location>
</feature>
<feature type="compositionally biased region" description="Polar residues" evidence="1">
    <location>
        <begin position="13"/>
        <end position="22"/>
    </location>
</feature>
<dbReference type="Proteomes" id="UP001148786">
    <property type="component" value="Unassembled WGS sequence"/>
</dbReference>
<accession>A0A9W8TEY5</accession>
<feature type="region of interest" description="Disordered" evidence="1">
    <location>
        <begin position="1"/>
        <end position="126"/>
    </location>
</feature>
<gene>
    <name evidence="2" type="ORF">NLJ89_g1613</name>
</gene>
<feature type="compositionally biased region" description="Pro residues" evidence="1">
    <location>
        <begin position="101"/>
        <end position="110"/>
    </location>
</feature>
<name>A0A9W8TEY5_9AGAR</name>
<evidence type="ECO:0000313" key="3">
    <source>
        <dbReference type="Proteomes" id="UP001148786"/>
    </source>
</evidence>
<reference evidence="2" key="1">
    <citation type="submission" date="2022-07" db="EMBL/GenBank/DDBJ databases">
        <title>Genome Sequence of Agrocybe chaxingu.</title>
        <authorList>
            <person name="Buettner E."/>
        </authorList>
    </citation>
    <scope>NUCLEOTIDE SEQUENCE</scope>
    <source>
        <strain evidence="2">MP-N11</strain>
    </source>
</reference>
<evidence type="ECO:0000313" key="2">
    <source>
        <dbReference type="EMBL" id="KAJ3515684.1"/>
    </source>
</evidence>
<feature type="compositionally biased region" description="Pro residues" evidence="1">
    <location>
        <begin position="62"/>
        <end position="74"/>
    </location>
</feature>
<feature type="compositionally biased region" description="Polar residues" evidence="1">
    <location>
        <begin position="44"/>
        <end position="58"/>
    </location>
</feature>
<protein>
    <submittedName>
        <fullName evidence="2">Uncharacterized protein</fullName>
    </submittedName>
</protein>
<organism evidence="2 3">
    <name type="scientific">Agrocybe chaxingu</name>
    <dbReference type="NCBI Taxonomy" id="84603"/>
    <lineage>
        <taxon>Eukaryota</taxon>
        <taxon>Fungi</taxon>
        <taxon>Dikarya</taxon>
        <taxon>Basidiomycota</taxon>
        <taxon>Agaricomycotina</taxon>
        <taxon>Agaricomycetes</taxon>
        <taxon>Agaricomycetidae</taxon>
        <taxon>Agaricales</taxon>
        <taxon>Agaricineae</taxon>
        <taxon>Strophariaceae</taxon>
        <taxon>Agrocybe</taxon>
    </lineage>
</organism>
<dbReference type="EMBL" id="JANKHO010000085">
    <property type="protein sequence ID" value="KAJ3515684.1"/>
    <property type="molecule type" value="Genomic_DNA"/>
</dbReference>
<dbReference type="OrthoDB" id="3069731at2759"/>
<keyword evidence="3" id="KW-1185">Reference proteome</keyword>